<evidence type="ECO:0000313" key="3">
    <source>
        <dbReference type="Proteomes" id="UP001324533"/>
    </source>
</evidence>
<organism evidence="2 3">
    <name type="scientific">Microbacterium invictum</name>
    <dbReference type="NCBI Taxonomy" id="515415"/>
    <lineage>
        <taxon>Bacteria</taxon>
        <taxon>Bacillati</taxon>
        <taxon>Actinomycetota</taxon>
        <taxon>Actinomycetes</taxon>
        <taxon>Micrococcales</taxon>
        <taxon>Microbacteriaceae</taxon>
        <taxon>Microbacterium</taxon>
    </lineage>
</organism>
<proteinExistence type="predicted"/>
<dbReference type="EMBL" id="CP139779">
    <property type="protein sequence ID" value="WQB70928.1"/>
    <property type="molecule type" value="Genomic_DNA"/>
</dbReference>
<dbReference type="RefSeq" id="WP_322411064.1">
    <property type="nucleotide sequence ID" value="NZ_CP139779.1"/>
</dbReference>
<dbReference type="Pfam" id="PF25355">
    <property type="entry name" value="DUF7882"/>
    <property type="match status" value="1"/>
</dbReference>
<sequence>MGTLHYGAPSVAVPIDDRTLAHLELVIVAKLRRRESTSLAVIDDDTKRRQALWLSPAITLRFEYDGPMPEINKAWLQDLVDSANSPGGLRLLPEPG</sequence>
<evidence type="ECO:0000259" key="1">
    <source>
        <dbReference type="Pfam" id="PF25355"/>
    </source>
</evidence>
<protein>
    <recommendedName>
        <fullName evidence="1">DUF7882 domain-containing protein</fullName>
    </recommendedName>
</protein>
<accession>A0ABZ0VBD9</accession>
<gene>
    <name evidence="2" type="ORF">T9R20_02905</name>
</gene>
<evidence type="ECO:0000313" key="2">
    <source>
        <dbReference type="EMBL" id="WQB70928.1"/>
    </source>
</evidence>
<reference evidence="2 3" key="1">
    <citation type="submission" date="2023-06" db="EMBL/GenBank/DDBJ databases">
        <title>Rock-solubilizing bacteria, Microbacterium invictum, promotes re-establishment of vegetation in rocky wasteland by accelerating rock bio-weathering and reshaping soil bacterial community.</title>
        <authorList>
            <person name="Liu C."/>
        </authorList>
    </citation>
    <scope>NUCLEOTIDE SEQUENCE [LARGE SCALE GENOMIC DNA]</scope>
    <source>
        <strain evidence="2 3">X-18</strain>
    </source>
</reference>
<name>A0ABZ0VBD9_9MICO</name>
<feature type="domain" description="DUF7882" evidence="1">
    <location>
        <begin position="1"/>
        <end position="94"/>
    </location>
</feature>
<dbReference type="InterPro" id="IPR057204">
    <property type="entry name" value="DUF7882"/>
</dbReference>
<keyword evidence="3" id="KW-1185">Reference proteome</keyword>
<dbReference type="Proteomes" id="UP001324533">
    <property type="component" value="Chromosome"/>
</dbReference>